<evidence type="ECO:0000313" key="2">
    <source>
        <dbReference type="Proteomes" id="UP000290289"/>
    </source>
</evidence>
<accession>A0A498KC89</accession>
<proteinExistence type="predicted"/>
<dbReference type="EMBL" id="RDQH01000328">
    <property type="protein sequence ID" value="RXI04977.1"/>
    <property type="molecule type" value="Genomic_DNA"/>
</dbReference>
<gene>
    <name evidence="1" type="ORF">DVH24_006234</name>
</gene>
<keyword evidence="2" id="KW-1185">Reference proteome</keyword>
<dbReference type="Proteomes" id="UP000290289">
    <property type="component" value="Chromosome 2"/>
</dbReference>
<reference evidence="1 2" key="1">
    <citation type="submission" date="2018-10" db="EMBL/GenBank/DDBJ databases">
        <title>A high-quality apple genome assembly.</title>
        <authorList>
            <person name="Hu J."/>
        </authorList>
    </citation>
    <scope>NUCLEOTIDE SEQUENCE [LARGE SCALE GENOMIC DNA]</scope>
    <source>
        <strain evidence="2">cv. HFTH1</strain>
        <tissue evidence="1">Young leaf</tissue>
    </source>
</reference>
<sequence length="84" mass="9755">MNPRKRTNFEVKLVNNLGFTKSEYDESEYECLKRSVMDSSTSIPELHRRISNATIILFRNNGAKFVNFAKINHTCFAIYGNLIH</sequence>
<name>A0A498KC89_MALDO</name>
<evidence type="ECO:0000313" key="1">
    <source>
        <dbReference type="EMBL" id="RXI04977.1"/>
    </source>
</evidence>
<comment type="caution">
    <text evidence="1">The sequence shown here is derived from an EMBL/GenBank/DDBJ whole genome shotgun (WGS) entry which is preliminary data.</text>
</comment>
<dbReference type="AlphaFoldDB" id="A0A498KC89"/>
<protein>
    <submittedName>
        <fullName evidence="1">Uncharacterized protein</fullName>
    </submittedName>
</protein>
<organism evidence="1 2">
    <name type="scientific">Malus domestica</name>
    <name type="common">Apple</name>
    <name type="synonym">Pyrus malus</name>
    <dbReference type="NCBI Taxonomy" id="3750"/>
    <lineage>
        <taxon>Eukaryota</taxon>
        <taxon>Viridiplantae</taxon>
        <taxon>Streptophyta</taxon>
        <taxon>Embryophyta</taxon>
        <taxon>Tracheophyta</taxon>
        <taxon>Spermatophyta</taxon>
        <taxon>Magnoliopsida</taxon>
        <taxon>eudicotyledons</taxon>
        <taxon>Gunneridae</taxon>
        <taxon>Pentapetalae</taxon>
        <taxon>rosids</taxon>
        <taxon>fabids</taxon>
        <taxon>Rosales</taxon>
        <taxon>Rosaceae</taxon>
        <taxon>Amygdaloideae</taxon>
        <taxon>Maleae</taxon>
        <taxon>Malus</taxon>
    </lineage>
</organism>